<accession>A0AAW1TVQ0</accession>
<gene>
    <name evidence="1" type="ORF">WA026_002752</name>
</gene>
<evidence type="ECO:0000313" key="1">
    <source>
        <dbReference type="EMBL" id="KAK9874405.1"/>
    </source>
</evidence>
<dbReference type="Proteomes" id="UP001431783">
    <property type="component" value="Unassembled WGS sequence"/>
</dbReference>
<name>A0AAW1TVQ0_9CUCU</name>
<sequence>MATTKISFYCAENETLVDLEVSPADAERALKDSVFANKLISEKLNQQSPSTSVTVDNDLSFVNETCLDIGDTGDLNSETHDSGKKKIMRNRGGKVTKKEWKWMKNF</sequence>
<evidence type="ECO:0000313" key="2">
    <source>
        <dbReference type="Proteomes" id="UP001431783"/>
    </source>
</evidence>
<dbReference type="EMBL" id="JARQZJ010000031">
    <property type="protein sequence ID" value="KAK9874405.1"/>
    <property type="molecule type" value="Genomic_DNA"/>
</dbReference>
<dbReference type="AlphaFoldDB" id="A0AAW1TVQ0"/>
<proteinExistence type="predicted"/>
<keyword evidence="2" id="KW-1185">Reference proteome</keyword>
<reference evidence="1 2" key="1">
    <citation type="submission" date="2023-03" db="EMBL/GenBank/DDBJ databases">
        <title>Genome insight into feeding habits of ladybird beetles.</title>
        <authorList>
            <person name="Li H.-S."/>
            <person name="Huang Y.-H."/>
            <person name="Pang H."/>
        </authorList>
    </citation>
    <scope>NUCLEOTIDE SEQUENCE [LARGE SCALE GENOMIC DNA]</scope>
    <source>
        <strain evidence="1">SYSU_2023b</strain>
        <tissue evidence="1">Whole body</tissue>
    </source>
</reference>
<comment type="caution">
    <text evidence="1">The sequence shown here is derived from an EMBL/GenBank/DDBJ whole genome shotgun (WGS) entry which is preliminary data.</text>
</comment>
<protein>
    <submittedName>
        <fullName evidence="1">Uncharacterized protein</fullName>
    </submittedName>
</protein>
<organism evidence="1 2">
    <name type="scientific">Henosepilachna vigintioctopunctata</name>
    <dbReference type="NCBI Taxonomy" id="420089"/>
    <lineage>
        <taxon>Eukaryota</taxon>
        <taxon>Metazoa</taxon>
        <taxon>Ecdysozoa</taxon>
        <taxon>Arthropoda</taxon>
        <taxon>Hexapoda</taxon>
        <taxon>Insecta</taxon>
        <taxon>Pterygota</taxon>
        <taxon>Neoptera</taxon>
        <taxon>Endopterygota</taxon>
        <taxon>Coleoptera</taxon>
        <taxon>Polyphaga</taxon>
        <taxon>Cucujiformia</taxon>
        <taxon>Coccinelloidea</taxon>
        <taxon>Coccinellidae</taxon>
        <taxon>Epilachninae</taxon>
        <taxon>Epilachnini</taxon>
        <taxon>Henosepilachna</taxon>
    </lineage>
</organism>